<organism evidence="8">
    <name type="scientific">Dermatophagoides farinae</name>
    <name type="common">American house dust mite</name>
    <dbReference type="NCBI Taxonomy" id="6954"/>
    <lineage>
        <taxon>Eukaryota</taxon>
        <taxon>Metazoa</taxon>
        <taxon>Ecdysozoa</taxon>
        <taxon>Arthropoda</taxon>
        <taxon>Chelicerata</taxon>
        <taxon>Arachnida</taxon>
        <taxon>Acari</taxon>
        <taxon>Acariformes</taxon>
        <taxon>Sarcoptiformes</taxon>
        <taxon>Astigmata</taxon>
        <taxon>Psoroptidia</taxon>
        <taxon>Analgoidea</taxon>
        <taxon>Pyroglyphidae</taxon>
        <taxon>Dermatophagoidinae</taxon>
        <taxon>Dermatophagoides</taxon>
    </lineage>
</organism>
<dbReference type="PANTHER" id="PTHR14205:SF15">
    <property type="entry name" value="EARP AND GARP COMPLEX-INTERACTING PROTEIN 1"/>
    <property type="match status" value="1"/>
</dbReference>
<dbReference type="PROSITE" id="PS00678">
    <property type="entry name" value="WD_REPEATS_1"/>
    <property type="match status" value="1"/>
</dbReference>
<dbReference type="PROSITE" id="PS50294">
    <property type="entry name" value="WD_REPEATS_REGION"/>
    <property type="match status" value="1"/>
</dbReference>
<dbReference type="PANTHER" id="PTHR14205">
    <property type="entry name" value="WD-REPEAT PROTEIN"/>
    <property type="match status" value="1"/>
</dbReference>
<dbReference type="Proteomes" id="UP000828236">
    <property type="component" value="Unassembled WGS sequence"/>
</dbReference>
<keyword evidence="5" id="KW-1133">Transmembrane helix</keyword>
<dbReference type="EMBL" id="SDOV01000001">
    <property type="protein sequence ID" value="KAH7645357.1"/>
    <property type="molecule type" value="Genomic_DNA"/>
</dbReference>
<feature type="transmembrane region" description="Helical" evidence="5">
    <location>
        <begin position="279"/>
        <end position="299"/>
    </location>
</feature>
<dbReference type="Gene3D" id="2.130.10.10">
    <property type="entry name" value="YVTN repeat-like/Quinoprotein amine dehydrogenase"/>
    <property type="match status" value="1"/>
</dbReference>
<evidence type="ECO:0000256" key="2">
    <source>
        <dbReference type="ARBA" id="ARBA00022574"/>
    </source>
</evidence>
<feature type="transmembrane region" description="Helical" evidence="5">
    <location>
        <begin position="12"/>
        <end position="29"/>
    </location>
</feature>
<dbReference type="InterPro" id="IPR059104">
    <property type="entry name" value="Beta-prop_EIPR1-like"/>
</dbReference>
<sequence length="937" mass="109522">MPRSKCSPGTYFWLFYILILSLFSLWTLVDGIHVQGIWSPSTTLFKVITRFGFQRTDQNHRLETSGYMFGNITLLNHQSSSSSRKILLNKNNNNHSTILDSSNPYFNSGILLFANRTLFKHIYQLYKKTKNVHMNCNQTDDDLGGKFCADIFKAIHPKNTEKICHNSSNDDNDDDDEYFRYVPCPTGGTCDNQCQEMNIPNYQLTYVIDEQKDASFWYLLLLPCRRKFLNQTSFIWTRKSNTKTLLSYDLWIVNGHPNNRLTTRLIDSDYQFSYEQQNFWFYILLDFGYIILFLMQIYLLSMQKKMKNLNYLFTISLLLHSLSYFFICLHKIVFAQNGKGLETLFIIAEVMKIMSIALLILFVLVIAKGWPFTKPETFSKTLMIIMATIYIVINILLFIWMKNSLNMIEEVDEFHTVPGWISLGFRIVLMLWFIYELRHTMMLEQDSRRLKFYLHFGAGMLVWFVHLPLVAMVAIHIDLMWRCKIITGFSSTADFLAFAILTRIMWTTNNKQFLIPDNHIYNEELEYYDDDDSSFVVHQISENPSLIYGLDHECRALCSQYSEHLPSRFFIGTQSLKSNENQVHLLEYIEESNSLLKAVFQHRSGEIWHIISFSKQPQQLLTCFSSLSESNKIENRFTLWRIPIDVTENLNENENATSLELEKCHTFNRNDFDENSGRLARLKPEEEDELILCLETKLAYIDLETRQMKRYITVDNPGGPKTTTSRLSKISTCNWSPHFSSNIVTIVCNNNIYAKDLRSSSNHAWQISQAHSQMVRDMDFNPNSQHYLATCGDDCEVKFWDIRDTTKPVLKMLHHSHWVWSVRYNSFHDHLVLSSSSDGNVNLLRASSIASQPYGQLIEQEDLLDEEEDSTIKRLLVSDQRQSRNDDGLIRKFEDHADSVYAIEWSPNDPWIFASLSYDGRLIINKVPEDEKMNILV</sequence>
<comment type="similarity">
    <text evidence="1">Belongs to the WD repeat EIPR1 family.</text>
</comment>
<feature type="transmembrane region" description="Helical" evidence="5">
    <location>
        <begin position="382"/>
        <end position="401"/>
    </location>
</feature>
<protein>
    <submittedName>
        <fullName evidence="8">Tssc1-like protein</fullName>
    </submittedName>
</protein>
<dbReference type="GO" id="GO:0007186">
    <property type="term" value="P:G protein-coupled receptor signaling pathway"/>
    <property type="evidence" value="ECO:0007669"/>
    <property type="project" value="InterPro"/>
</dbReference>
<evidence type="ECO:0000256" key="3">
    <source>
        <dbReference type="ARBA" id="ARBA00022737"/>
    </source>
</evidence>
<keyword evidence="5" id="KW-0472">Membrane</keyword>
<keyword evidence="5" id="KW-0812">Transmembrane</keyword>
<accession>A0A9D4P7P1</accession>
<evidence type="ECO:0000256" key="4">
    <source>
        <dbReference type="PROSITE-ProRule" id="PRU00221"/>
    </source>
</evidence>
<feature type="domain" description="GPR180/TMEM145 transmembrane" evidence="6">
    <location>
        <begin position="289"/>
        <end position="501"/>
    </location>
</feature>
<dbReference type="InterPro" id="IPR019336">
    <property type="entry name" value="GPR180/TMEM145_TM"/>
</dbReference>
<gene>
    <name evidence="8" type="ORF">HUG17_0895</name>
</gene>
<evidence type="ECO:0000256" key="1">
    <source>
        <dbReference type="ARBA" id="ARBA00005672"/>
    </source>
</evidence>
<feature type="transmembrane region" description="Helical" evidence="5">
    <location>
        <begin position="311"/>
        <end position="333"/>
    </location>
</feature>
<evidence type="ECO:0000313" key="8">
    <source>
        <dbReference type="EMBL" id="KAH7645357.1"/>
    </source>
</evidence>
<dbReference type="SMART" id="SM00320">
    <property type="entry name" value="WD40"/>
    <property type="match status" value="3"/>
</dbReference>
<dbReference type="GO" id="GO:0016567">
    <property type="term" value="P:protein ubiquitination"/>
    <property type="evidence" value="ECO:0007669"/>
    <property type="project" value="TreeGrafter"/>
</dbReference>
<dbReference type="AlphaFoldDB" id="A0A9D4P7P1"/>
<dbReference type="Pfam" id="PF00400">
    <property type="entry name" value="WD40"/>
    <property type="match status" value="1"/>
</dbReference>
<dbReference type="InterPro" id="IPR036322">
    <property type="entry name" value="WD40_repeat_dom_sf"/>
</dbReference>
<reference evidence="8" key="1">
    <citation type="submission" date="2020-06" db="EMBL/GenBank/DDBJ databases">
        <authorList>
            <person name="Ji K."/>
            <person name="Li J."/>
        </authorList>
    </citation>
    <scope>NUCLEOTIDE SEQUENCE</scope>
    <source>
        <strain evidence="8">JKM2019</strain>
        <tissue evidence="8">Whole body</tissue>
    </source>
</reference>
<dbReference type="Pfam" id="PF10192">
    <property type="entry name" value="GPR180-TMEM145_TM"/>
    <property type="match status" value="1"/>
</dbReference>
<dbReference type="InterPro" id="IPR001680">
    <property type="entry name" value="WD40_rpt"/>
</dbReference>
<dbReference type="InterPro" id="IPR019775">
    <property type="entry name" value="WD40_repeat_CS"/>
</dbReference>
<evidence type="ECO:0000259" key="7">
    <source>
        <dbReference type="Pfam" id="PF23609"/>
    </source>
</evidence>
<dbReference type="InterPro" id="IPR015943">
    <property type="entry name" value="WD40/YVTN_repeat-like_dom_sf"/>
</dbReference>
<feature type="repeat" description="WD" evidence="4">
    <location>
        <begin position="768"/>
        <end position="803"/>
    </location>
</feature>
<keyword evidence="2 4" id="KW-0853">WD repeat</keyword>
<evidence type="ECO:0000256" key="5">
    <source>
        <dbReference type="SAM" id="Phobius"/>
    </source>
</evidence>
<feature type="domain" description="EIPR1-like beta-propeller" evidence="7">
    <location>
        <begin position="545"/>
        <end position="843"/>
    </location>
</feature>
<feature type="transmembrane region" description="Helical" evidence="5">
    <location>
        <begin position="345"/>
        <end position="370"/>
    </location>
</feature>
<keyword evidence="3" id="KW-0677">Repeat</keyword>
<feature type="transmembrane region" description="Helical" evidence="5">
    <location>
        <begin position="417"/>
        <end position="435"/>
    </location>
</feature>
<dbReference type="SUPFAM" id="SSF50978">
    <property type="entry name" value="WD40 repeat-like"/>
    <property type="match status" value="1"/>
</dbReference>
<dbReference type="PROSITE" id="PS50082">
    <property type="entry name" value="WD_REPEATS_2"/>
    <property type="match status" value="1"/>
</dbReference>
<dbReference type="GO" id="GO:0019236">
    <property type="term" value="P:response to pheromone"/>
    <property type="evidence" value="ECO:0007669"/>
    <property type="project" value="InterPro"/>
</dbReference>
<dbReference type="Pfam" id="PF23609">
    <property type="entry name" value="Beta-prop_EIPR1"/>
    <property type="match status" value="1"/>
</dbReference>
<comment type="caution">
    <text evidence="8">The sequence shown here is derived from an EMBL/GenBank/DDBJ whole genome shotgun (WGS) entry which is preliminary data.</text>
</comment>
<proteinExistence type="inferred from homology"/>
<dbReference type="InterPro" id="IPR040323">
    <property type="entry name" value="EIPR1"/>
</dbReference>
<evidence type="ECO:0000259" key="6">
    <source>
        <dbReference type="Pfam" id="PF10192"/>
    </source>
</evidence>
<reference evidence="8" key="2">
    <citation type="journal article" date="2021" name="World Allergy Organ. J.">
        <title>Chromosome-level assembly of Dermatophagoides farinae genome and transcriptome reveals two novel allergens Der f 37 and Der f 39.</title>
        <authorList>
            <person name="Chen J."/>
            <person name="Cai Z."/>
            <person name="Fan D."/>
            <person name="Hu J."/>
            <person name="Hou Y."/>
            <person name="He Y."/>
            <person name="Zhang Z."/>
            <person name="Zhao Z."/>
            <person name="Gao P."/>
            <person name="Hu W."/>
            <person name="Sun J."/>
            <person name="Li J."/>
            <person name="Ji K."/>
        </authorList>
    </citation>
    <scope>NUCLEOTIDE SEQUENCE</scope>
    <source>
        <strain evidence="8">JKM2019</strain>
    </source>
</reference>
<feature type="transmembrane region" description="Helical" evidence="5">
    <location>
        <begin position="456"/>
        <end position="479"/>
    </location>
</feature>
<name>A0A9D4P7P1_DERFA</name>